<evidence type="ECO:0000313" key="2">
    <source>
        <dbReference type="EMBL" id="MDS0284518.1"/>
    </source>
</evidence>
<feature type="transmembrane region" description="Helical" evidence="1">
    <location>
        <begin position="12"/>
        <end position="32"/>
    </location>
</feature>
<accession>A0ABU2FUS6</accession>
<comment type="caution">
    <text evidence="2">The sequence shown here is derived from an EMBL/GenBank/DDBJ whole genome shotgun (WGS) entry which is preliminary data.</text>
</comment>
<dbReference type="EMBL" id="JAMQOS010000008">
    <property type="protein sequence ID" value="MDS0284518.1"/>
    <property type="molecule type" value="Genomic_DNA"/>
</dbReference>
<reference evidence="2 3" key="1">
    <citation type="submission" date="2022-06" db="EMBL/GenBank/DDBJ databases">
        <title>Halomicroarcula sp. a new haloarchaeum isolate from saline soil.</title>
        <authorList>
            <person name="Strakova D."/>
            <person name="Galisteo C."/>
            <person name="Sanchez-Porro C."/>
            <person name="Ventosa A."/>
        </authorList>
    </citation>
    <scope>NUCLEOTIDE SEQUENCE [LARGE SCALE GENOMIC DNA]</scope>
    <source>
        <strain evidence="2 3">S3CR25-11</strain>
    </source>
</reference>
<protein>
    <submittedName>
        <fullName evidence="2">Uncharacterized protein</fullName>
    </submittedName>
</protein>
<keyword evidence="1" id="KW-0812">Transmembrane</keyword>
<feature type="transmembrane region" description="Helical" evidence="1">
    <location>
        <begin position="38"/>
        <end position="56"/>
    </location>
</feature>
<evidence type="ECO:0000256" key="1">
    <source>
        <dbReference type="SAM" id="Phobius"/>
    </source>
</evidence>
<gene>
    <name evidence="2" type="ORF">NDI86_20690</name>
</gene>
<dbReference type="Proteomes" id="UP001268864">
    <property type="component" value="Unassembled WGS sequence"/>
</dbReference>
<feature type="transmembrane region" description="Helical" evidence="1">
    <location>
        <begin position="63"/>
        <end position="81"/>
    </location>
</feature>
<keyword evidence="1" id="KW-0472">Membrane</keyword>
<evidence type="ECO:0000313" key="3">
    <source>
        <dbReference type="Proteomes" id="UP001268864"/>
    </source>
</evidence>
<name>A0ABU2FUS6_9EURY</name>
<dbReference type="RefSeq" id="WP_310902182.1">
    <property type="nucleotide sequence ID" value="NZ_JAMQOS010000008.1"/>
</dbReference>
<proteinExistence type="predicted"/>
<keyword evidence="1" id="KW-1133">Transmembrane helix</keyword>
<keyword evidence="3" id="KW-1185">Reference proteome</keyword>
<sequence length="116" mass="12662">MPLNTLKDRIRPAALLVMLVIVGAATYFEFIYYGPPSLYTVVLWIVVVPMLLVATVKGIRSHPLYQPLIYGGMIAIGALQYLDGDWFILAGLFVIAGMAGVAAEIRTRMNTTSETG</sequence>
<feature type="transmembrane region" description="Helical" evidence="1">
    <location>
        <begin position="87"/>
        <end position="105"/>
    </location>
</feature>
<organism evidence="2 3">
    <name type="scientific">Haloarcula onubensis</name>
    <dbReference type="NCBI Taxonomy" id="2950539"/>
    <lineage>
        <taxon>Archaea</taxon>
        <taxon>Methanobacteriati</taxon>
        <taxon>Methanobacteriota</taxon>
        <taxon>Stenosarchaea group</taxon>
        <taxon>Halobacteria</taxon>
        <taxon>Halobacteriales</taxon>
        <taxon>Haloarculaceae</taxon>
        <taxon>Haloarcula</taxon>
    </lineage>
</organism>